<accession>A0AAE0QHC3</accession>
<dbReference type="InterPro" id="IPR036572">
    <property type="entry name" value="Doublecortin_dom_sf"/>
</dbReference>
<evidence type="ECO:0000256" key="5">
    <source>
        <dbReference type="ARBA" id="ARBA00022737"/>
    </source>
</evidence>
<dbReference type="GO" id="GO:0005930">
    <property type="term" value="C:axoneme"/>
    <property type="evidence" value="ECO:0007669"/>
    <property type="project" value="TreeGrafter"/>
</dbReference>
<comment type="caution">
    <text evidence="9">The sequence shown here is derived from an EMBL/GenBank/DDBJ whole genome shotgun (WGS) entry which is preliminary data.</text>
</comment>
<keyword evidence="10" id="KW-1185">Reference proteome</keyword>
<keyword evidence="6" id="KW-0966">Cell projection</keyword>
<dbReference type="Proteomes" id="UP001274896">
    <property type="component" value="Unassembled WGS sequence"/>
</dbReference>
<evidence type="ECO:0000256" key="4">
    <source>
        <dbReference type="ARBA" id="ARBA00022553"/>
    </source>
</evidence>
<name>A0AAE0QHC3_9TELE</name>
<protein>
    <recommendedName>
        <fullName evidence="8">Doublecortin domain-containing protein</fullName>
    </recommendedName>
</protein>
<dbReference type="Gene3D" id="3.10.20.230">
    <property type="entry name" value="Doublecortin domain"/>
    <property type="match status" value="2"/>
</dbReference>
<dbReference type="GO" id="GO:0035556">
    <property type="term" value="P:intracellular signal transduction"/>
    <property type="evidence" value="ECO:0007669"/>
    <property type="project" value="InterPro"/>
</dbReference>
<dbReference type="SUPFAM" id="SSF89837">
    <property type="entry name" value="Doublecortin (DC)"/>
    <property type="match status" value="2"/>
</dbReference>
<evidence type="ECO:0000313" key="9">
    <source>
        <dbReference type="EMBL" id="KAK3521921.1"/>
    </source>
</evidence>
<keyword evidence="3" id="KW-0963">Cytoplasm</keyword>
<organism evidence="9 10">
    <name type="scientific">Hemibagrus guttatus</name>
    <dbReference type="NCBI Taxonomy" id="175788"/>
    <lineage>
        <taxon>Eukaryota</taxon>
        <taxon>Metazoa</taxon>
        <taxon>Chordata</taxon>
        <taxon>Craniata</taxon>
        <taxon>Vertebrata</taxon>
        <taxon>Euteleostomi</taxon>
        <taxon>Actinopterygii</taxon>
        <taxon>Neopterygii</taxon>
        <taxon>Teleostei</taxon>
        <taxon>Ostariophysi</taxon>
        <taxon>Siluriformes</taxon>
        <taxon>Bagridae</taxon>
        <taxon>Hemibagrus</taxon>
    </lineage>
</organism>
<dbReference type="FunFam" id="3.10.20.230:FF:000002">
    <property type="entry name" value="serine/threonine-protein kinase DCLK2 isoform X1"/>
    <property type="match status" value="1"/>
</dbReference>
<dbReference type="Pfam" id="PF03607">
    <property type="entry name" value="DCX"/>
    <property type="match status" value="2"/>
</dbReference>
<evidence type="ECO:0000256" key="2">
    <source>
        <dbReference type="ARBA" id="ARBA00004496"/>
    </source>
</evidence>
<dbReference type="GO" id="GO:0060041">
    <property type="term" value="P:retina development in camera-type eye"/>
    <property type="evidence" value="ECO:0007669"/>
    <property type="project" value="TreeGrafter"/>
</dbReference>
<evidence type="ECO:0000256" key="7">
    <source>
        <dbReference type="SAM" id="MobiDB-lite"/>
    </source>
</evidence>
<dbReference type="SMART" id="SM00537">
    <property type="entry name" value="DCX"/>
    <property type="match status" value="2"/>
</dbReference>
<dbReference type="InterPro" id="IPR003533">
    <property type="entry name" value="Doublecortin_dom"/>
</dbReference>
<feature type="domain" description="Doublecortin" evidence="8">
    <location>
        <begin position="51"/>
        <end position="137"/>
    </location>
</feature>
<feature type="compositionally biased region" description="Basic and acidic residues" evidence="7">
    <location>
        <begin position="1"/>
        <end position="18"/>
    </location>
</feature>
<dbReference type="PROSITE" id="PS50309">
    <property type="entry name" value="DC"/>
    <property type="match status" value="2"/>
</dbReference>
<feature type="region of interest" description="Disordered" evidence="7">
    <location>
        <begin position="1"/>
        <end position="30"/>
    </location>
</feature>
<evidence type="ECO:0000256" key="1">
    <source>
        <dbReference type="ARBA" id="ARBA00004316"/>
    </source>
</evidence>
<dbReference type="GO" id="GO:0043005">
    <property type="term" value="C:neuron projection"/>
    <property type="evidence" value="ECO:0007669"/>
    <property type="project" value="UniProtKB-ARBA"/>
</dbReference>
<evidence type="ECO:0000313" key="10">
    <source>
        <dbReference type="Proteomes" id="UP001274896"/>
    </source>
</evidence>
<gene>
    <name evidence="9" type="ORF">QTP70_020022</name>
</gene>
<dbReference type="AlphaFoldDB" id="A0AAE0QHC3"/>
<evidence type="ECO:0000256" key="3">
    <source>
        <dbReference type="ARBA" id="ARBA00022490"/>
    </source>
</evidence>
<dbReference type="GO" id="GO:0007417">
    <property type="term" value="P:central nervous system development"/>
    <property type="evidence" value="ECO:0007669"/>
    <property type="project" value="UniProtKB-ARBA"/>
</dbReference>
<evidence type="ECO:0000256" key="6">
    <source>
        <dbReference type="ARBA" id="ARBA00023273"/>
    </source>
</evidence>
<dbReference type="FunFam" id="3.10.20.230:FF:000001">
    <property type="entry name" value="serine/threonine-protein kinase DCLK1 isoform X1"/>
    <property type="match status" value="1"/>
</dbReference>
<dbReference type="EMBL" id="JAUCMX010000015">
    <property type="protein sequence ID" value="KAK3521921.1"/>
    <property type="molecule type" value="Genomic_DNA"/>
</dbReference>
<comment type="subcellular location">
    <subcellularLocation>
        <location evidence="1">Cell projection</location>
    </subcellularLocation>
    <subcellularLocation>
        <location evidence="2">Cytoplasm</location>
    </subcellularLocation>
</comment>
<keyword evidence="4" id="KW-0597">Phosphoprotein</keyword>
<feature type="domain" description="Doublecortin" evidence="8">
    <location>
        <begin position="180"/>
        <end position="263"/>
    </location>
</feature>
<reference evidence="9" key="1">
    <citation type="submission" date="2023-06" db="EMBL/GenBank/DDBJ databases">
        <title>Male Hemibagrus guttatus genome.</title>
        <authorList>
            <person name="Bian C."/>
        </authorList>
    </citation>
    <scope>NUCLEOTIDE SEQUENCE</scope>
    <source>
        <strain evidence="9">Male_cb2023</strain>
        <tissue evidence="9">Muscle</tissue>
    </source>
</reference>
<sequence length="385" mass="43289">MDEHFDARDKVERKDRGGSRANGVPSPAHSAHCSLYRTRTLKALSSEKRAKKVRFYRNGDRYFPGLVCAVSSERFRTLDALLAELTRALTDNVHLPQGVRVIYVIDGSRKITSVDQLQEGESYVCGSTEAFKKFDYMKNINPNWSVNVKASASTRCLPSLSSSKLGPHDSKESKDFIRPKLVTIVRSGVKPRKAVRILLNKKTAHSFEHVLTDITETIKLDSGVVKKIYTVEGKQVTCLQDFFGDDDIFIACGPEKFRYRDDFLLDESECRLMKSSSYGKSLLSRASPRTVTPARRSKSPSVPSKDKFFLHFLSLTFHPPVLSSASAEIYLVTVCWSLHFPPELCCVSHRCSPNSSFIRCEIHHDMDQLVENLTPLSDPTCIMAA</sequence>
<evidence type="ECO:0000259" key="8">
    <source>
        <dbReference type="PROSITE" id="PS50309"/>
    </source>
</evidence>
<dbReference type="CDD" id="cd16109">
    <property type="entry name" value="DCX1"/>
    <property type="match status" value="1"/>
</dbReference>
<dbReference type="CDD" id="cd17069">
    <property type="entry name" value="DCX2"/>
    <property type="match status" value="1"/>
</dbReference>
<dbReference type="GO" id="GO:0042461">
    <property type="term" value="P:photoreceptor cell development"/>
    <property type="evidence" value="ECO:0007669"/>
    <property type="project" value="TreeGrafter"/>
</dbReference>
<dbReference type="PANTHER" id="PTHR23005:SF4">
    <property type="entry name" value="OXYGEN-REGULATED PROTEIN 1"/>
    <property type="match status" value="1"/>
</dbReference>
<proteinExistence type="predicted"/>
<keyword evidence="5" id="KW-0677">Repeat</keyword>
<dbReference type="PANTHER" id="PTHR23005">
    <property type="entry name" value="RETINITIS PIGMENTOSA 1 PROTEIN"/>
    <property type="match status" value="1"/>
</dbReference>
<dbReference type="GO" id="GO:0035082">
    <property type="term" value="P:axoneme assembly"/>
    <property type="evidence" value="ECO:0007669"/>
    <property type="project" value="TreeGrafter"/>
</dbReference>